<dbReference type="PANTHER" id="PTHR13338:SF4">
    <property type="entry name" value="NADH DEHYDROGENASE [UBIQUINONE] 1 ALPHA SUBCOMPLEX ASSEMBLY FACTOR 4"/>
    <property type="match status" value="1"/>
</dbReference>
<dbReference type="PANTHER" id="PTHR13338">
    <property type="entry name" value="UPF0240 PROTEIN"/>
    <property type="match status" value="1"/>
</dbReference>
<dbReference type="InterPro" id="IPR009622">
    <property type="entry name" value="NDUFAF4"/>
</dbReference>
<evidence type="ECO:0000256" key="1">
    <source>
        <dbReference type="SAM" id="MobiDB-lite"/>
    </source>
</evidence>
<accession>A0ABP1PR79</accession>
<protein>
    <submittedName>
        <fullName evidence="2">Uncharacterized protein</fullName>
    </submittedName>
</protein>
<comment type="caution">
    <text evidence="2">The sequence shown here is derived from an EMBL/GenBank/DDBJ whole genome shotgun (WGS) entry which is preliminary data.</text>
</comment>
<evidence type="ECO:0000313" key="2">
    <source>
        <dbReference type="EMBL" id="CAL8074278.1"/>
    </source>
</evidence>
<dbReference type="EMBL" id="CAXLJM020000007">
    <property type="protein sequence ID" value="CAL8074278.1"/>
    <property type="molecule type" value="Genomic_DNA"/>
</dbReference>
<gene>
    <name evidence="2" type="ORF">ODALV1_LOCUS2843</name>
</gene>
<reference evidence="2 3" key="1">
    <citation type="submission" date="2024-08" db="EMBL/GenBank/DDBJ databases">
        <authorList>
            <person name="Cucini C."/>
            <person name="Frati F."/>
        </authorList>
    </citation>
    <scope>NUCLEOTIDE SEQUENCE [LARGE SCALE GENOMIC DNA]</scope>
</reference>
<organism evidence="2 3">
    <name type="scientific">Orchesella dallaii</name>
    <dbReference type="NCBI Taxonomy" id="48710"/>
    <lineage>
        <taxon>Eukaryota</taxon>
        <taxon>Metazoa</taxon>
        <taxon>Ecdysozoa</taxon>
        <taxon>Arthropoda</taxon>
        <taxon>Hexapoda</taxon>
        <taxon>Collembola</taxon>
        <taxon>Entomobryomorpha</taxon>
        <taxon>Entomobryoidea</taxon>
        <taxon>Orchesellidae</taxon>
        <taxon>Orchesellinae</taxon>
        <taxon>Orchesella</taxon>
    </lineage>
</organism>
<evidence type="ECO:0000313" key="3">
    <source>
        <dbReference type="Proteomes" id="UP001642540"/>
    </source>
</evidence>
<name>A0ABP1PR79_9HEXA</name>
<feature type="region of interest" description="Disordered" evidence="1">
    <location>
        <begin position="84"/>
        <end position="108"/>
    </location>
</feature>
<sequence length="190" mass="21632">MGAAASAARKHLFRPVKNYNVEERAMKVISKDKPIAAPPHPSMKKIMDEIMSDPSKLKTSRSDPRLLQNLSQVYITSAGVNPEATTEKNRLPFNRTPPEESMFGHEEPKSILPGKASLRQVLEFVANHANDRETYTAEKISKDYKLDIIDTINILQHYKTLQVFSARRDKPQKPPHLLRRLQDGIDNLKH</sequence>
<proteinExistence type="predicted"/>
<keyword evidence="3" id="KW-1185">Reference proteome</keyword>
<dbReference type="Pfam" id="PF06784">
    <property type="entry name" value="UPF0240"/>
    <property type="match status" value="1"/>
</dbReference>
<dbReference type="Proteomes" id="UP001642540">
    <property type="component" value="Unassembled WGS sequence"/>
</dbReference>